<organism evidence="4 5">
    <name type="scientific">Strongylus vulgaris</name>
    <name type="common">Blood worm</name>
    <dbReference type="NCBI Taxonomy" id="40348"/>
    <lineage>
        <taxon>Eukaryota</taxon>
        <taxon>Metazoa</taxon>
        <taxon>Ecdysozoa</taxon>
        <taxon>Nematoda</taxon>
        <taxon>Chromadorea</taxon>
        <taxon>Rhabditida</taxon>
        <taxon>Rhabditina</taxon>
        <taxon>Rhabditomorpha</taxon>
        <taxon>Strongyloidea</taxon>
        <taxon>Strongylidae</taxon>
        <taxon>Strongylus</taxon>
    </lineage>
</organism>
<keyword evidence="5" id="KW-1185">Reference proteome</keyword>
<evidence type="ECO:0000313" key="5">
    <source>
        <dbReference type="Proteomes" id="UP000270094"/>
    </source>
</evidence>
<gene>
    <name evidence="4" type="ORF">SVUK_LOCUS2974</name>
</gene>
<dbReference type="Pfam" id="PF00088">
    <property type="entry name" value="Trefoil"/>
    <property type="match status" value="1"/>
</dbReference>
<dbReference type="AlphaFoldDB" id="A0A3P7IEM9"/>
<feature type="signal peptide" evidence="2">
    <location>
        <begin position="1"/>
        <end position="15"/>
    </location>
</feature>
<dbReference type="SUPFAM" id="SSF57492">
    <property type="entry name" value="Trefoil"/>
    <property type="match status" value="1"/>
</dbReference>
<evidence type="ECO:0000256" key="1">
    <source>
        <dbReference type="ARBA" id="ARBA00023157"/>
    </source>
</evidence>
<keyword evidence="1" id="KW-1015">Disulfide bond</keyword>
<dbReference type="CDD" id="cd00111">
    <property type="entry name" value="Trefoil"/>
    <property type="match status" value="1"/>
</dbReference>
<feature type="chain" id="PRO_5018284170" description="P-type domain-containing protein" evidence="2">
    <location>
        <begin position="16"/>
        <end position="87"/>
    </location>
</feature>
<name>A0A3P7IEM9_STRVU</name>
<sequence length="87" mass="9524">MLVILLPLLFGLIQADDVRMDCHPEPDADKTKCEKRGCIWGPSASVEAALEKNNGPANPWGEDFKKITISSNYIGKTLNVKIGVKGR</sequence>
<dbReference type="InterPro" id="IPR000519">
    <property type="entry name" value="P_trefoil_dom"/>
</dbReference>
<accession>A0A3P7IEM9</accession>
<dbReference type="InterPro" id="IPR044913">
    <property type="entry name" value="P_trefoil_dom_sf"/>
</dbReference>
<dbReference type="EMBL" id="UYYB01007185">
    <property type="protein sequence ID" value="VDM67976.1"/>
    <property type="molecule type" value="Genomic_DNA"/>
</dbReference>
<evidence type="ECO:0000313" key="4">
    <source>
        <dbReference type="EMBL" id="VDM67976.1"/>
    </source>
</evidence>
<evidence type="ECO:0000259" key="3">
    <source>
        <dbReference type="Pfam" id="PF00088"/>
    </source>
</evidence>
<dbReference type="Gene3D" id="4.10.110.10">
    <property type="entry name" value="Spasmolytic Protein, domain 1"/>
    <property type="match status" value="1"/>
</dbReference>
<evidence type="ECO:0000256" key="2">
    <source>
        <dbReference type="SAM" id="SignalP"/>
    </source>
</evidence>
<feature type="domain" description="P-type" evidence="3">
    <location>
        <begin position="17"/>
        <end position="44"/>
    </location>
</feature>
<proteinExistence type="predicted"/>
<reference evidence="4 5" key="1">
    <citation type="submission" date="2018-11" db="EMBL/GenBank/DDBJ databases">
        <authorList>
            <consortium name="Pathogen Informatics"/>
        </authorList>
    </citation>
    <scope>NUCLEOTIDE SEQUENCE [LARGE SCALE GENOMIC DNA]</scope>
</reference>
<dbReference type="Proteomes" id="UP000270094">
    <property type="component" value="Unassembled WGS sequence"/>
</dbReference>
<protein>
    <recommendedName>
        <fullName evidence="3">P-type domain-containing protein</fullName>
    </recommendedName>
</protein>
<dbReference type="OrthoDB" id="10455651at2759"/>
<keyword evidence="2" id="KW-0732">Signal</keyword>